<dbReference type="InterPro" id="IPR000906">
    <property type="entry name" value="ZU5_dom"/>
</dbReference>
<feature type="domain" description="Death" evidence="8">
    <location>
        <begin position="543"/>
        <end position="599"/>
    </location>
</feature>
<organism evidence="12">
    <name type="scientific">Taenia asiatica</name>
    <name type="common">Asian tapeworm</name>
    <dbReference type="NCBI Taxonomy" id="60517"/>
    <lineage>
        <taxon>Eukaryota</taxon>
        <taxon>Metazoa</taxon>
        <taxon>Spiralia</taxon>
        <taxon>Lophotrochozoa</taxon>
        <taxon>Platyhelminthes</taxon>
        <taxon>Cestoda</taxon>
        <taxon>Eucestoda</taxon>
        <taxon>Cyclophyllidea</taxon>
        <taxon>Taeniidae</taxon>
        <taxon>Taenia</taxon>
    </lineage>
</organism>
<protein>
    <submittedName>
        <fullName evidence="12">ZU5 domain-containing protein</fullName>
    </submittedName>
</protein>
<evidence type="ECO:0000256" key="6">
    <source>
        <dbReference type="ARBA" id="ARBA00023043"/>
    </source>
</evidence>
<keyword evidence="6" id="KW-0040">ANK repeat</keyword>
<evidence type="ECO:0000259" key="9">
    <source>
        <dbReference type="PROSITE" id="PS51145"/>
    </source>
</evidence>
<dbReference type="EMBL" id="UYRS01018834">
    <property type="protein sequence ID" value="VDK40603.1"/>
    <property type="molecule type" value="Genomic_DNA"/>
</dbReference>
<dbReference type="InterPro" id="IPR011029">
    <property type="entry name" value="DEATH-like_dom_sf"/>
</dbReference>
<dbReference type="GO" id="GO:0005737">
    <property type="term" value="C:cytoplasm"/>
    <property type="evidence" value="ECO:0007669"/>
    <property type="project" value="UniProtKB-SubCell"/>
</dbReference>
<dbReference type="PANTHER" id="PTHR24123">
    <property type="entry name" value="ANKYRIN REPEAT-CONTAINING"/>
    <property type="match status" value="1"/>
</dbReference>
<proteinExistence type="predicted"/>
<comment type="subcellular location">
    <subcellularLocation>
        <location evidence="2">Cytoplasm</location>
    </subcellularLocation>
    <subcellularLocation>
        <location evidence="1">Membrane</location>
    </subcellularLocation>
</comment>
<reference evidence="10 11" key="2">
    <citation type="submission" date="2018-11" db="EMBL/GenBank/DDBJ databases">
        <authorList>
            <consortium name="Pathogen Informatics"/>
        </authorList>
    </citation>
    <scope>NUCLEOTIDE SEQUENCE [LARGE SCALE GENOMIC DNA]</scope>
</reference>
<dbReference type="AlphaFoldDB" id="A0A0R3WCX5"/>
<evidence type="ECO:0000256" key="5">
    <source>
        <dbReference type="ARBA" id="ARBA00022737"/>
    </source>
</evidence>
<dbReference type="Gene3D" id="1.10.533.10">
    <property type="entry name" value="Death Domain, Fas"/>
    <property type="match status" value="1"/>
</dbReference>
<dbReference type="SMART" id="SM00218">
    <property type="entry name" value="ZU5"/>
    <property type="match status" value="1"/>
</dbReference>
<dbReference type="Gene3D" id="2.60.40.2660">
    <property type="match status" value="1"/>
</dbReference>
<sequence length="599" mass="66125">MCNCFHLTYVSFKIQINLLSCRVSACETHQFPDDNTALLLDYFNQIWQCFLVSFLVDARGGLLESKRYPGMRFIIPPNASVGPLRIICRLLRYPSYAVQPPLNDGEGLACRLIEVGPAGVRFNAPILIEVPYCASLRSNQREIVVLRSENGEVWKEHPVDPTDQAVQDSLGEYFGASTAIPLEGRGSVTHSELLHRILTSTIPQYFALITRTRQDLVLVGPDGYVLTSSVDPQVKVTFPRGALQKKIRVGLQVQTVDPSLVAACLGSPRIAVSPIVTIEPRRRKFHRPIVVFIPLPTVAGKGAQQQQKGQAPPDLSTVRLLCSITGGTSPAIWEDITGSSPFSLQKDCVSFTTTVSARLWLIDCPNLSEISEMATRVYSEATAVPYLGRFVIYARRHHPEEARIRCVCLTDDSEQKTLECQEGFEVVARSGEGGGSDSEGLVEFLHNRPVWLETAGNLVPVAASHLRFPSVCAFEENRLNVLLRIKDLNAPPAGHLAFMPQQRQPGCVALSSQPPLYSLKYSILLCFRMVESIARSDLDVKKVADNLGADWVYLAPYLGLSAQDVSDIRANGMDSDYKMALMCLTLWQERAGPKATGKK</sequence>
<dbReference type="FunFam" id="2.60.220.30:FF:000009">
    <property type="entry name" value="Ankyrin 2, isoform G"/>
    <property type="match status" value="1"/>
</dbReference>
<evidence type="ECO:0000256" key="3">
    <source>
        <dbReference type="ARBA" id="ARBA00022490"/>
    </source>
</evidence>
<keyword evidence="4" id="KW-0597">Phosphoprotein</keyword>
<evidence type="ECO:0000256" key="7">
    <source>
        <dbReference type="ARBA" id="ARBA00023136"/>
    </source>
</evidence>
<keyword evidence="11" id="KW-1185">Reference proteome</keyword>
<keyword evidence="5" id="KW-0677">Repeat</keyword>
<reference evidence="12" key="1">
    <citation type="submission" date="2017-02" db="UniProtKB">
        <authorList>
            <consortium name="WormBaseParasite"/>
        </authorList>
    </citation>
    <scope>IDENTIFICATION</scope>
</reference>
<evidence type="ECO:0000313" key="11">
    <source>
        <dbReference type="Proteomes" id="UP000282613"/>
    </source>
</evidence>
<name>A0A0R3WCX5_TAEAS</name>
<accession>A0A0R3WCX5</accession>
<feature type="domain" description="ZU5" evidence="9">
    <location>
        <begin position="50"/>
        <end position="179"/>
    </location>
</feature>
<dbReference type="Pfam" id="PF00531">
    <property type="entry name" value="Death"/>
    <property type="match status" value="1"/>
</dbReference>
<evidence type="ECO:0000313" key="12">
    <source>
        <dbReference type="WBParaSite" id="TASK_0000858401-mRNA-1"/>
    </source>
</evidence>
<keyword evidence="7" id="KW-0472">Membrane</keyword>
<dbReference type="InterPro" id="IPR040745">
    <property type="entry name" value="Ankyrin_UPA"/>
</dbReference>
<dbReference type="STRING" id="60517.A0A0R3WCX5"/>
<evidence type="ECO:0000256" key="1">
    <source>
        <dbReference type="ARBA" id="ARBA00004370"/>
    </source>
</evidence>
<dbReference type="PANTHER" id="PTHR24123:SF141">
    <property type="entry name" value="ANKYRIN 2, ISOFORM U"/>
    <property type="match status" value="1"/>
</dbReference>
<evidence type="ECO:0000259" key="8">
    <source>
        <dbReference type="PROSITE" id="PS50017"/>
    </source>
</evidence>
<dbReference type="PROSITE" id="PS50017">
    <property type="entry name" value="DEATH_DOMAIN"/>
    <property type="match status" value="1"/>
</dbReference>
<dbReference type="Pfam" id="PF17809">
    <property type="entry name" value="UPA_2"/>
    <property type="match status" value="1"/>
</dbReference>
<evidence type="ECO:0000313" key="10">
    <source>
        <dbReference type="EMBL" id="VDK40603.1"/>
    </source>
</evidence>
<dbReference type="OrthoDB" id="20872at2759"/>
<dbReference type="Gene3D" id="2.60.220.30">
    <property type="match status" value="2"/>
</dbReference>
<dbReference type="SUPFAM" id="SSF47986">
    <property type="entry name" value="DEATH domain"/>
    <property type="match status" value="1"/>
</dbReference>
<dbReference type="GO" id="GO:0016020">
    <property type="term" value="C:membrane"/>
    <property type="evidence" value="ECO:0007669"/>
    <property type="project" value="UniProtKB-SubCell"/>
</dbReference>
<gene>
    <name evidence="10" type="ORF">TASK_LOCUS8585</name>
</gene>
<dbReference type="InterPro" id="IPR051165">
    <property type="entry name" value="Multifunctional_ANK_Repeat"/>
</dbReference>
<dbReference type="PROSITE" id="PS51145">
    <property type="entry name" value="ZU5"/>
    <property type="match status" value="2"/>
</dbReference>
<dbReference type="GO" id="GO:0007165">
    <property type="term" value="P:signal transduction"/>
    <property type="evidence" value="ECO:0007669"/>
    <property type="project" value="InterPro"/>
</dbReference>
<dbReference type="WBParaSite" id="TASK_0000858401-mRNA-1">
    <property type="protein sequence ID" value="TASK_0000858401-mRNA-1"/>
    <property type="gene ID" value="TASK_0000858401"/>
</dbReference>
<evidence type="ECO:0000256" key="2">
    <source>
        <dbReference type="ARBA" id="ARBA00004496"/>
    </source>
</evidence>
<evidence type="ECO:0000256" key="4">
    <source>
        <dbReference type="ARBA" id="ARBA00022553"/>
    </source>
</evidence>
<keyword evidence="3" id="KW-0963">Cytoplasm</keyword>
<dbReference type="Pfam" id="PF00791">
    <property type="entry name" value="ZU5"/>
    <property type="match status" value="2"/>
</dbReference>
<dbReference type="Proteomes" id="UP000282613">
    <property type="component" value="Unassembled WGS sequence"/>
</dbReference>
<feature type="domain" description="ZU5" evidence="9">
    <location>
        <begin position="213"/>
        <end position="365"/>
    </location>
</feature>
<dbReference type="InterPro" id="IPR000488">
    <property type="entry name" value="Death_dom"/>
</dbReference>